<dbReference type="EMBL" id="JBAMIC010000013">
    <property type="protein sequence ID" value="KAK7097345.1"/>
    <property type="molecule type" value="Genomic_DNA"/>
</dbReference>
<evidence type="ECO:0008006" key="4">
    <source>
        <dbReference type="Google" id="ProtNLM"/>
    </source>
</evidence>
<accession>A0AAN9B4G8</accession>
<keyword evidence="1" id="KW-0732">Signal</keyword>
<reference evidence="2 3" key="1">
    <citation type="submission" date="2024-02" db="EMBL/GenBank/DDBJ databases">
        <title>Chromosome-scale genome assembly of the rough periwinkle Littorina saxatilis.</title>
        <authorList>
            <person name="De Jode A."/>
            <person name="Faria R."/>
            <person name="Formenti G."/>
            <person name="Sims Y."/>
            <person name="Smith T.P."/>
            <person name="Tracey A."/>
            <person name="Wood J.M.D."/>
            <person name="Zagrodzka Z.B."/>
            <person name="Johannesson K."/>
            <person name="Butlin R.K."/>
            <person name="Leder E.H."/>
        </authorList>
    </citation>
    <scope>NUCLEOTIDE SEQUENCE [LARGE SCALE GENOMIC DNA]</scope>
    <source>
        <strain evidence="2">Snail1</strain>
        <tissue evidence="2">Muscle</tissue>
    </source>
</reference>
<feature type="chain" id="PRO_5042866395" description="Conotoxin" evidence="1">
    <location>
        <begin position="25"/>
        <end position="84"/>
    </location>
</feature>
<feature type="signal peptide" evidence="1">
    <location>
        <begin position="1"/>
        <end position="24"/>
    </location>
</feature>
<evidence type="ECO:0000256" key="1">
    <source>
        <dbReference type="SAM" id="SignalP"/>
    </source>
</evidence>
<sequence>MIKLLTFLIVTSCLLMMTSSVTRAASLETDREREDSSGELLKTLFRRMRPLEDLITEDPKQTRSVNCPYNCPCGSCNFANCPCT</sequence>
<organism evidence="2 3">
    <name type="scientific">Littorina saxatilis</name>
    <dbReference type="NCBI Taxonomy" id="31220"/>
    <lineage>
        <taxon>Eukaryota</taxon>
        <taxon>Metazoa</taxon>
        <taxon>Spiralia</taxon>
        <taxon>Lophotrochozoa</taxon>
        <taxon>Mollusca</taxon>
        <taxon>Gastropoda</taxon>
        <taxon>Caenogastropoda</taxon>
        <taxon>Littorinimorpha</taxon>
        <taxon>Littorinoidea</taxon>
        <taxon>Littorinidae</taxon>
        <taxon>Littorina</taxon>
    </lineage>
</organism>
<evidence type="ECO:0000313" key="2">
    <source>
        <dbReference type="EMBL" id="KAK7097345.1"/>
    </source>
</evidence>
<name>A0AAN9B4G8_9CAEN</name>
<protein>
    <recommendedName>
        <fullName evidence="4">Conotoxin</fullName>
    </recommendedName>
</protein>
<dbReference type="Proteomes" id="UP001374579">
    <property type="component" value="Unassembled WGS sequence"/>
</dbReference>
<proteinExistence type="predicted"/>
<keyword evidence="3" id="KW-1185">Reference proteome</keyword>
<comment type="caution">
    <text evidence="2">The sequence shown here is derived from an EMBL/GenBank/DDBJ whole genome shotgun (WGS) entry which is preliminary data.</text>
</comment>
<dbReference type="AlphaFoldDB" id="A0AAN9B4G8"/>
<evidence type="ECO:0000313" key="3">
    <source>
        <dbReference type="Proteomes" id="UP001374579"/>
    </source>
</evidence>
<gene>
    <name evidence="2" type="ORF">V1264_004337</name>
</gene>